<dbReference type="STRING" id="684065.SAMN05421738_1375"/>
<organism evidence="2 3">
    <name type="scientific">Algoriella xinjiangensis</name>
    <dbReference type="NCBI Taxonomy" id="684065"/>
    <lineage>
        <taxon>Bacteria</taxon>
        <taxon>Pseudomonadati</taxon>
        <taxon>Bacteroidota</taxon>
        <taxon>Flavobacteriia</taxon>
        <taxon>Flavobacteriales</taxon>
        <taxon>Weeksellaceae</taxon>
        <taxon>Algoriella</taxon>
    </lineage>
</organism>
<evidence type="ECO:0000256" key="1">
    <source>
        <dbReference type="ARBA" id="ARBA00009981"/>
    </source>
</evidence>
<dbReference type="AlphaFoldDB" id="A0A1I5BJT0"/>
<reference evidence="3" key="1">
    <citation type="submission" date="2016-10" db="EMBL/GenBank/DDBJ databases">
        <authorList>
            <person name="Varghese N."/>
            <person name="Submissions S."/>
        </authorList>
    </citation>
    <scope>NUCLEOTIDE SEQUENCE [LARGE SCALE GENOMIC DNA]</scope>
    <source>
        <strain evidence="3">XJ109</strain>
    </source>
</reference>
<keyword evidence="3" id="KW-1185">Reference proteome</keyword>
<name>A0A1I5BJT0_9FLAO</name>
<protein>
    <submittedName>
        <fullName evidence="2">Antitoxin Phd_YefM, type II toxin-antitoxin system</fullName>
    </submittedName>
</protein>
<gene>
    <name evidence="2" type="ORF">SAMN05421738_1375</name>
</gene>
<dbReference type="RefSeq" id="WP_092910768.1">
    <property type="nucleotide sequence ID" value="NZ_FOUZ01000037.1"/>
</dbReference>
<dbReference type="Proteomes" id="UP000199149">
    <property type="component" value="Unassembled WGS sequence"/>
</dbReference>
<accession>A0A1I5BJT0</accession>
<proteinExistence type="inferred from homology"/>
<evidence type="ECO:0000313" key="3">
    <source>
        <dbReference type="Proteomes" id="UP000199149"/>
    </source>
</evidence>
<dbReference type="OrthoDB" id="1524837at2"/>
<sequence length="85" mass="9808">MLVISTREFRERQGKYLKKVKEGEDVVLKSRENGSFKLVPITEDDTLMSKEEFFNKLDRSLQQAKEGKTVRVSSSEEIKALLDSL</sequence>
<dbReference type="SUPFAM" id="SSF143120">
    <property type="entry name" value="YefM-like"/>
    <property type="match status" value="1"/>
</dbReference>
<dbReference type="InterPro" id="IPR036165">
    <property type="entry name" value="YefM-like_sf"/>
</dbReference>
<dbReference type="EMBL" id="FOUZ01000037">
    <property type="protein sequence ID" value="SFN74927.1"/>
    <property type="molecule type" value="Genomic_DNA"/>
</dbReference>
<evidence type="ECO:0000313" key="2">
    <source>
        <dbReference type="EMBL" id="SFN74927.1"/>
    </source>
</evidence>
<comment type="similarity">
    <text evidence="1">Belongs to the phD/YefM antitoxin family.</text>
</comment>